<dbReference type="AlphaFoldDB" id="A0A9W9FP56"/>
<reference evidence="1" key="1">
    <citation type="submission" date="2022-11" db="EMBL/GenBank/DDBJ databases">
        <authorList>
            <person name="Petersen C."/>
        </authorList>
    </citation>
    <scope>NUCLEOTIDE SEQUENCE</scope>
    <source>
        <strain evidence="1">IBT 30761</strain>
    </source>
</reference>
<name>A0A9W9FP56_9EURO</name>
<organism evidence="1 2">
    <name type="scientific">Penicillium argentinense</name>
    <dbReference type="NCBI Taxonomy" id="1131581"/>
    <lineage>
        <taxon>Eukaryota</taxon>
        <taxon>Fungi</taxon>
        <taxon>Dikarya</taxon>
        <taxon>Ascomycota</taxon>
        <taxon>Pezizomycotina</taxon>
        <taxon>Eurotiomycetes</taxon>
        <taxon>Eurotiomycetidae</taxon>
        <taxon>Eurotiales</taxon>
        <taxon>Aspergillaceae</taxon>
        <taxon>Penicillium</taxon>
    </lineage>
</organism>
<sequence length="264" mass="29460">MHTYLPAIIFLVSTFWGFYGEIPFTAIQTARPWTQRTLAGVQLANSAYVLHQLIPSSTADYGIISLSSTPIIDGTTTLKSNDTVPVQPPAASIFPTITPIPPIIPIPLRAPATATQKEVAGYPEWYQNAFLFLMLGNFSMLVKLFMERAEGRNQVFHLTLQIERTQQELLRSQQEFIRAMFRSLVETEIPLAISQASAGLGYELSLNNRRLGAVEKLVQLLQQRVDTSLEEFQAAMHSRPTHNMKSDCHDVEEAGVENTNGSRL</sequence>
<evidence type="ECO:0000313" key="2">
    <source>
        <dbReference type="Proteomes" id="UP001149074"/>
    </source>
</evidence>
<evidence type="ECO:0000313" key="1">
    <source>
        <dbReference type="EMBL" id="KAJ5103797.1"/>
    </source>
</evidence>
<dbReference type="RefSeq" id="XP_056477177.1">
    <property type="nucleotide sequence ID" value="XM_056616820.1"/>
</dbReference>
<gene>
    <name evidence="1" type="ORF">N7532_004326</name>
</gene>
<accession>A0A9W9FP56</accession>
<dbReference type="GeneID" id="81355799"/>
<dbReference type="Proteomes" id="UP001149074">
    <property type="component" value="Unassembled WGS sequence"/>
</dbReference>
<keyword evidence="2" id="KW-1185">Reference proteome</keyword>
<protein>
    <submittedName>
        <fullName evidence="1">Uncharacterized protein</fullName>
    </submittedName>
</protein>
<reference evidence="1" key="2">
    <citation type="journal article" date="2023" name="IMA Fungus">
        <title>Comparative genomic study of the Penicillium genus elucidates a diverse pangenome and 15 lateral gene transfer events.</title>
        <authorList>
            <person name="Petersen C."/>
            <person name="Sorensen T."/>
            <person name="Nielsen M.R."/>
            <person name="Sondergaard T.E."/>
            <person name="Sorensen J.L."/>
            <person name="Fitzpatrick D.A."/>
            <person name="Frisvad J.C."/>
            <person name="Nielsen K.L."/>
        </authorList>
    </citation>
    <scope>NUCLEOTIDE SEQUENCE</scope>
    <source>
        <strain evidence="1">IBT 30761</strain>
    </source>
</reference>
<comment type="caution">
    <text evidence="1">The sequence shown here is derived from an EMBL/GenBank/DDBJ whole genome shotgun (WGS) entry which is preliminary data.</text>
</comment>
<dbReference type="EMBL" id="JAPQKI010000004">
    <property type="protein sequence ID" value="KAJ5103797.1"/>
    <property type="molecule type" value="Genomic_DNA"/>
</dbReference>
<proteinExistence type="predicted"/>